<evidence type="ECO:0000259" key="1">
    <source>
        <dbReference type="Pfam" id="PF13521"/>
    </source>
</evidence>
<dbReference type="PANTHER" id="PTHR34932">
    <property type="entry name" value="TRPL TRANSLOCATION DEFECT PROTEIN 14"/>
    <property type="match status" value="1"/>
</dbReference>
<dbReference type="InterPro" id="IPR053227">
    <property type="entry name" value="TRPL-trafficking_regulator"/>
</dbReference>
<proteinExistence type="predicted"/>
<dbReference type="InterPro" id="IPR038727">
    <property type="entry name" value="NadR/Ttd14_AAA_dom"/>
</dbReference>
<name>A0A7S2R796_9STRA</name>
<dbReference type="EMBL" id="HBHJ01002320">
    <property type="protein sequence ID" value="CAD9662706.1"/>
    <property type="molecule type" value="Transcribed_RNA"/>
</dbReference>
<protein>
    <recommendedName>
        <fullName evidence="1">NadR/Ttd14 AAA domain-containing protein</fullName>
    </recommendedName>
</protein>
<dbReference type="Pfam" id="PF13521">
    <property type="entry name" value="AAA_28"/>
    <property type="match status" value="1"/>
</dbReference>
<dbReference type="Gene3D" id="2.40.320.10">
    <property type="entry name" value="Hypothetical Protein Pfu-838710-001"/>
    <property type="match status" value="1"/>
</dbReference>
<accession>A0A7S2R796</accession>
<feature type="domain" description="NadR/Ttd14 AAA" evidence="1">
    <location>
        <begin position="26"/>
        <end position="208"/>
    </location>
</feature>
<reference evidence="2" key="1">
    <citation type="submission" date="2021-01" db="EMBL/GenBank/DDBJ databases">
        <authorList>
            <person name="Corre E."/>
            <person name="Pelletier E."/>
            <person name="Niang G."/>
            <person name="Scheremetjew M."/>
            <person name="Finn R."/>
            <person name="Kale V."/>
            <person name="Holt S."/>
            <person name="Cochrane G."/>
            <person name="Meng A."/>
            <person name="Brown T."/>
            <person name="Cohen L."/>
        </authorList>
    </citation>
    <scope>NUCLEOTIDE SEQUENCE</scope>
    <source>
        <strain evidence="2">CCMP1243</strain>
    </source>
</reference>
<evidence type="ECO:0000313" key="2">
    <source>
        <dbReference type="EMBL" id="CAD9662706.1"/>
    </source>
</evidence>
<dbReference type="PANTHER" id="PTHR34932:SF1">
    <property type="entry name" value="TRPL TRANSLOCATION DEFECT PROTEIN 14"/>
    <property type="match status" value="1"/>
</dbReference>
<dbReference type="Gene3D" id="3.40.50.300">
    <property type="entry name" value="P-loop containing nucleotide triphosphate hydrolases"/>
    <property type="match status" value="1"/>
</dbReference>
<organism evidence="2">
    <name type="scientific">Rhizochromulina marina</name>
    <dbReference type="NCBI Taxonomy" id="1034831"/>
    <lineage>
        <taxon>Eukaryota</taxon>
        <taxon>Sar</taxon>
        <taxon>Stramenopiles</taxon>
        <taxon>Ochrophyta</taxon>
        <taxon>Dictyochophyceae</taxon>
        <taxon>Rhizochromulinales</taxon>
        <taxon>Rhizochromulina</taxon>
    </lineage>
</organism>
<dbReference type="GO" id="GO:0070300">
    <property type="term" value="F:phosphatidic acid binding"/>
    <property type="evidence" value="ECO:0007669"/>
    <property type="project" value="TreeGrafter"/>
</dbReference>
<dbReference type="GO" id="GO:0035091">
    <property type="term" value="F:phosphatidylinositol binding"/>
    <property type="evidence" value="ECO:0007669"/>
    <property type="project" value="TreeGrafter"/>
</dbReference>
<dbReference type="SUPFAM" id="SSF52540">
    <property type="entry name" value="P-loop containing nucleoside triphosphate hydrolases"/>
    <property type="match status" value="1"/>
</dbReference>
<gene>
    <name evidence="2" type="ORF">RMAR1173_LOCUS1475</name>
</gene>
<dbReference type="InterPro" id="IPR027417">
    <property type="entry name" value="P-loop_NTPase"/>
</dbReference>
<sequence>MEFTAGAEAGEEEDAPVEVASHRCYKIVLTGGPCAGKTTALERLSSFLRERGFRVYTVPEAATMLFMNGVRFSDLDGEDRVVAFQTALMDIQLNLEDSFSAMATATGEPSVVLCDRGACDGKAYISPGGWQRVIAKRGMDNDIMIREGRYNAVFHLVTAANGAEKFYTLANNNARSEPPEEAREVDVKTQRAWTGHPNHLIFDNSSGFEGKMQRVVDQMARIVGLPLVQRTATKFLLSSASTEAFPAVLRDTLGADAVQVFEVEKIYVLHQPQAAVSLRPSQAAASTFASEPETVLQYSFIRRRTQDGFSAYGHTLVKRHPTGERVEVKRILNRREYNWMKNMYADPSRHVVVQRRHFFLWEGRTYSIHQYVQPRNDLAILHCQASQAAQDAEVRIPPFVTVEAPLDEDGDFSAFRISLRNPISTPSAFPPRASSTPVIRA</sequence>
<dbReference type="AlphaFoldDB" id="A0A7S2R796"/>
<dbReference type="GO" id="GO:0005525">
    <property type="term" value="F:GTP binding"/>
    <property type="evidence" value="ECO:0007669"/>
    <property type="project" value="TreeGrafter"/>
</dbReference>